<keyword evidence="1" id="KW-0479">Metal-binding</keyword>
<feature type="region of interest" description="Disordered" evidence="5">
    <location>
        <begin position="1"/>
        <end position="27"/>
    </location>
</feature>
<protein>
    <submittedName>
        <fullName evidence="6">Uncharacterized protein</fullName>
    </submittedName>
</protein>
<dbReference type="SUPFAM" id="SSF47895">
    <property type="entry name" value="Transducin (alpha subunit), insertion domain"/>
    <property type="match status" value="1"/>
</dbReference>
<dbReference type="PRINTS" id="PR00318">
    <property type="entry name" value="GPROTEINA"/>
</dbReference>
<name>A0ABR4NAQ8_9FUNG</name>
<accession>A0ABR4NAQ8</accession>
<reference evidence="6 7" key="1">
    <citation type="submission" date="2023-09" db="EMBL/GenBank/DDBJ databases">
        <title>Pangenome analysis of Batrachochytrium dendrobatidis and related Chytrids.</title>
        <authorList>
            <person name="Yacoub M.N."/>
            <person name="Stajich J.E."/>
            <person name="James T.Y."/>
        </authorList>
    </citation>
    <scope>NUCLEOTIDE SEQUENCE [LARGE SCALE GENOMIC DNA]</scope>
    <source>
        <strain evidence="6 7">JEL0888</strain>
    </source>
</reference>
<evidence type="ECO:0000313" key="6">
    <source>
        <dbReference type="EMBL" id="KAL2916617.1"/>
    </source>
</evidence>
<keyword evidence="4" id="KW-0807">Transducer</keyword>
<dbReference type="InterPro" id="IPR027417">
    <property type="entry name" value="P-loop_NTPase"/>
</dbReference>
<dbReference type="Pfam" id="PF00503">
    <property type="entry name" value="G-alpha"/>
    <property type="match status" value="1"/>
</dbReference>
<dbReference type="SUPFAM" id="SSF52540">
    <property type="entry name" value="P-loop containing nucleoside triphosphate hydrolases"/>
    <property type="match status" value="1"/>
</dbReference>
<dbReference type="InterPro" id="IPR001019">
    <property type="entry name" value="Gprotein_alpha_su"/>
</dbReference>
<keyword evidence="3" id="KW-0342">GTP-binding</keyword>
<dbReference type="CDD" id="cd00066">
    <property type="entry name" value="G-alpha"/>
    <property type="match status" value="1"/>
</dbReference>
<dbReference type="PANTHER" id="PTHR10218">
    <property type="entry name" value="GTP-BINDING PROTEIN ALPHA SUBUNIT"/>
    <property type="match status" value="1"/>
</dbReference>
<keyword evidence="2" id="KW-0547">Nucleotide-binding</keyword>
<dbReference type="InterPro" id="IPR011025">
    <property type="entry name" value="GproteinA_insert"/>
</dbReference>
<sequence>MTVPVPPSPPAPAPVPPSPSVRSVATSDADELVVTVQPGAYQPADRPLRDFGIDDTYAQLEASVTRTLLFDRTIEQDRLEMKRFQEDPKLLILGSGDSGKTTFLKNLHIHLGGGFTPEQLALYRVQMIDNMLNGMRILLNACRTMGYKISDVASRDLVLSYMPDGKQQGLPMNVIAAIHALWNTKAVYTAWKSGNKFGLQDNVEYFLDKVLTKGRPDYDLTPEDIVNIRHSTSSISETRFQYGKETLRFYDVAGQRSFRKTWASYFDSVNAVLFITSLASFDQQLEEEEHVNRMHDALLLFKEIANNPHLMRKPMLLFFNKRDILERKLRYNQVSTYFPDYKGPNEASAVTEFFKQRFLQFKSPVAKEPIVQVTCCTDVKAMAITVSVVS</sequence>
<evidence type="ECO:0000256" key="1">
    <source>
        <dbReference type="ARBA" id="ARBA00022723"/>
    </source>
</evidence>
<dbReference type="SMART" id="SM00275">
    <property type="entry name" value="G_alpha"/>
    <property type="match status" value="1"/>
</dbReference>
<evidence type="ECO:0000256" key="3">
    <source>
        <dbReference type="ARBA" id="ARBA00023134"/>
    </source>
</evidence>
<proteinExistence type="predicted"/>
<comment type="caution">
    <text evidence="6">The sequence shown here is derived from an EMBL/GenBank/DDBJ whole genome shotgun (WGS) entry which is preliminary data.</text>
</comment>
<organism evidence="6 7">
    <name type="scientific">Polyrhizophydium stewartii</name>
    <dbReference type="NCBI Taxonomy" id="2732419"/>
    <lineage>
        <taxon>Eukaryota</taxon>
        <taxon>Fungi</taxon>
        <taxon>Fungi incertae sedis</taxon>
        <taxon>Chytridiomycota</taxon>
        <taxon>Chytridiomycota incertae sedis</taxon>
        <taxon>Chytridiomycetes</taxon>
        <taxon>Rhizophydiales</taxon>
        <taxon>Rhizophydiales incertae sedis</taxon>
        <taxon>Polyrhizophydium</taxon>
    </lineage>
</organism>
<feature type="compositionally biased region" description="Pro residues" evidence="5">
    <location>
        <begin position="1"/>
        <end position="19"/>
    </location>
</feature>
<dbReference type="PROSITE" id="PS51882">
    <property type="entry name" value="G_ALPHA"/>
    <property type="match status" value="1"/>
</dbReference>
<dbReference type="EMBL" id="JADGIZ020000015">
    <property type="protein sequence ID" value="KAL2916617.1"/>
    <property type="molecule type" value="Genomic_DNA"/>
</dbReference>
<gene>
    <name evidence="6" type="ORF">HK105_203729</name>
</gene>
<dbReference type="Gene3D" id="1.10.400.10">
    <property type="entry name" value="GI Alpha 1, domain 2-like"/>
    <property type="match status" value="1"/>
</dbReference>
<keyword evidence="7" id="KW-1185">Reference proteome</keyword>
<evidence type="ECO:0000256" key="2">
    <source>
        <dbReference type="ARBA" id="ARBA00022741"/>
    </source>
</evidence>
<dbReference type="Gene3D" id="3.40.50.300">
    <property type="entry name" value="P-loop containing nucleotide triphosphate hydrolases"/>
    <property type="match status" value="1"/>
</dbReference>
<evidence type="ECO:0000313" key="7">
    <source>
        <dbReference type="Proteomes" id="UP001527925"/>
    </source>
</evidence>
<evidence type="ECO:0000256" key="4">
    <source>
        <dbReference type="ARBA" id="ARBA00023224"/>
    </source>
</evidence>
<evidence type="ECO:0000256" key="5">
    <source>
        <dbReference type="SAM" id="MobiDB-lite"/>
    </source>
</evidence>
<dbReference type="PANTHER" id="PTHR10218:SF302">
    <property type="entry name" value="GUANINE NUCLEOTIDE-BINDING PROTEIN ALPHA-5 SUBUNIT"/>
    <property type="match status" value="1"/>
</dbReference>
<dbReference type="Proteomes" id="UP001527925">
    <property type="component" value="Unassembled WGS sequence"/>
</dbReference>